<dbReference type="Proteomes" id="UP001457282">
    <property type="component" value="Unassembled WGS sequence"/>
</dbReference>
<feature type="region of interest" description="Disordered" evidence="1">
    <location>
        <begin position="1"/>
        <end position="62"/>
    </location>
</feature>
<evidence type="ECO:0000313" key="3">
    <source>
        <dbReference type="Proteomes" id="UP001457282"/>
    </source>
</evidence>
<dbReference type="EMBL" id="JBEDUW010000005">
    <property type="protein sequence ID" value="KAK9929207.1"/>
    <property type="molecule type" value="Genomic_DNA"/>
</dbReference>
<accession>A0AAW1X0M0</accession>
<reference evidence="2 3" key="1">
    <citation type="journal article" date="2023" name="G3 (Bethesda)">
        <title>A chromosome-length genome assembly and annotation of blackberry (Rubus argutus, cv. 'Hillquist').</title>
        <authorList>
            <person name="Bruna T."/>
            <person name="Aryal R."/>
            <person name="Dudchenko O."/>
            <person name="Sargent D.J."/>
            <person name="Mead D."/>
            <person name="Buti M."/>
            <person name="Cavallini A."/>
            <person name="Hytonen T."/>
            <person name="Andres J."/>
            <person name="Pham M."/>
            <person name="Weisz D."/>
            <person name="Mascagni F."/>
            <person name="Usai G."/>
            <person name="Natali L."/>
            <person name="Bassil N."/>
            <person name="Fernandez G.E."/>
            <person name="Lomsadze A."/>
            <person name="Armour M."/>
            <person name="Olukolu B."/>
            <person name="Poorten T."/>
            <person name="Britton C."/>
            <person name="Davik J."/>
            <person name="Ashrafi H."/>
            <person name="Aiden E.L."/>
            <person name="Borodovsky M."/>
            <person name="Worthington M."/>
        </authorList>
    </citation>
    <scope>NUCLEOTIDE SEQUENCE [LARGE SCALE GENOMIC DNA]</scope>
    <source>
        <strain evidence="2">PI 553951</strain>
    </source>
</reference>
<evidence type="ECO:0000313" key="2">
    <source>
        <dbReference type="EMBL" id="KAK9929207.1"/>
    </source>
</evidence>
<organism evidence="2 3">
    <name type="scientific">Rubus argutus</name>
    <name type="common">Southern blackberry</name>
    <dbReference type="NCBI Taxonomy" id="59490"/>
    <lineage>
        <taxon>Eukaryota</taxon>
        <taxon>Viridiplantae</taxon>
        <taxon>Streptophyta</taxon>
        <taxon>Embryophyta</taxon>
        <taxon>Tracheophyta</taxon>
        <taxon>Spermatophyta</taxon>
        <taxon>Magnoliopsida</taxon>
        <taxon>eudicotyledons</taxon>
        <taxon>Gunneridae</taxon>
        <taxon>Pentapetalae</taxon>
        <taxon>rosids</taxon>
        <taxon>fabids</taxon>
        <taxon>Rosales</taxon>
        <taxon>Rosaceae</taxon>
        <taxon>Rosoideae</taxon>
        <taxon>Rosoideae incertae sedis</taxon>
        <taxon>Rubus</taxon>
    </lineage>
</organism>
<keyword evidence="3" id="KW-1185">Reference proteome</keyword>
<evidence type="ECO:0000256" key="1">
    <source>
        <dbReference type="SAM" id="MobiDB-lite"/>
    </source>
</evidence>
<proteinExistence type="predicted"/>
<sequence>MAEEGLDENVPCEESGTLEPSNVNGNGEAAQQSPTVQNDEDDDKDVSKKKKKKNKSKDDNLWRVTSEEKRELERLEKQCIIQFVELQKFIARYGNTSMGF</sequence>
<dbReference type="AlphaFoldDB" id="A0AAW1X0M0"/>
<feature type="compositionally biased region" description="Polar residues" evidence="1">
    <location>
        <begin position="18"/>
        <end position="37"/>
    </location>
</feature>
<name>A0AAW1X0M0_RUBAR</name>
<gene>
    <name evidence="2" type="ORF">M0R45_026313</name>
</gene>
<protein>
    <submittedName>
        <fullName evidence="2">Uncharacterized protein</fullName>
    </submittedName>
</protein>
<feature type="compositionally biased region" description="Acidic residues" evidence="1">
    <location>
        <begin position="1"/>
        <end position="11"/>
    </location>
</feature>
<comment type="caution">
    <text evidence="2">The sequence shown here is derived from an EMBL/GenBank/DDBJ whole genome shotgun (WGS) entry which is preliminary data.</text>
</comment>